<dbReference type="Proteomes" id="UP000703674">
    <property type="component" value="Unassembled WGS sequence"/>
</dbReference>
<organism evidence="1 2">
    <name type="scientific">Salinimicrobium oceani</name>
    <dbReference type="NCBI Taxonomy" id="2722702"/>
    <lineage>
        <taxon>Bacteria</taxon>
        <taxon>Pseudomonadati</taxon>
        <taxon>Bacteroidota</taxon>
        <taxon>Flavobacteriia</taxon>
        <taxon>Flavobacteriales</taxon>
        <taxon>Flavobacteriaceae</taxon>
        <taxon>Salinimicrobium</taxon>
    </lineage>
</organism>
<protein>
    <submittedName>
        <fullName evidence="1">DUF3578 domain-containing protein</fullName>
    </submittedName>
</protein>
<reference evidence="1 2" key="1">
    <citation type="submission" date="2020-03" db="EMBL/GenBank/DDBJ databases">
        <title>Salinimicrobium sp. nov, isolated from SCS.</title>
        <authorList>
            <person name="Cao W.R."/>
        </authorList>
    </citation>
    <scope>NUCLEOTIDE SEQUENCE [LARGE SCALE GENOMIC DNA]</scope>
    <source>
        <strain evidence="2">J15B91</strain>
    </source>
</reference>
<comment type="caution">
    <text evidence="1">The sequence shown here is derived from an EMBL/GenBank/DDBJ whole genome shotgun (WGS) entry which is preliminary data.</text>
</comment>
<feature type="non-terminal residue" evidence="1">
    <location>
        <position position="123"/>
    </location>
</feature>
<dbReference type="RefSeq" id="WP_209310124.1">
    <property type="nucleotide sequence ID" value="NZ_JAAVJR010000814.1"/>
</dbReference>
<evidence type="ECO:0000313" key="1">
    <source>
        <dbReference type="EMBL" id="NJW55106.1"/>
    </source>
</evidence>
<proteinExistence type="predicted"/>
<sequence>MEKIDKEGIPPGGDSQYYDAQFDGKLYPPKLIVSYANYFANGEVLDRRTFRGGLDTPCFQLLEKNDFRIIHKNGTPMSEDEMFYPELINFLEQSKTGNLKTKHFRESFKGLKVKVSFGQGVAA</sequence>
<evidence type="ECO:0000313" key="2">
    <source>
        <dbReference type="Proteomes" id="UP000703674"/>
    </source>
</evidence>
<dbReference type="Gene3D" id="3.30.920.90">
    <property type="match status" value="1"/>
</dbReference>
<dbReference type="EMBL" id="JAAVJR010000814">
    <property type="protein sequence ID" value="NJW55106.1"/>
    <property type="molecule type" value="Genomic_DNA"/>
</dbReference>
<name>A0ABX1D9D3_9FLAO</name>
<accession>A0ABX1D9D3</accession>
<gene>
    <name evidence="1" type="ORF">HC175_19525</name>
</gene>
<keyword evidence="2" id="KW-1185">Reference proteome</keyword>